<dbReference type="AlphaFoldDB" id="A0A2U3QJQ0"/>
<evidence type="ECO:0000313" key="2">
    <source>
        <dbReference type="EMBL" id="SPQ01634.1"/>
    </source>
</evidence>
<dbReference type="PROSITE" id="PS50801">
    <property type="entry name" value="STAS"/>
    <property type="match status" value="1"/>
</dbReference>
<dbReference type="GO" id="GO:0043856">
    <property type="term" value="F:anti-sigma factor antagonist activity"/>
    <property type="evidence" value="ECO:0007669"/>
    <property type="project" value="TreeGrafter"/>
</dbReference>
<accession>A0A2U3QJQ0</accession>
<dbReference type="InterPro" id="IPR002645">
    <property type="entry name" value="STAS_dom"/>
</dbReference>
<dbReference type="PANTHER" id="PTHR33495">
    <property type="entry name" value="ANTI-SIGMA FACTOR ANTAGONIST TM_1081-RELATED-RELATED"/>
    <property type="match status" value="1"/>
</dbReference>
<dbReference type="SUPFAM" id="SSF52091">
    <property type="entry name" value="SpoIIaa-like"/>
    <property type="match status" value="1"/>
</dbReference>
<reference evidence="3" key="1">
    <citation type="submission" date="2018-03" db="EMBL/GenBank/DDBJ databases">
        <authorList>
            <person name="Zecchin S."/>
        </authorList>
    </citation>
    <scope>NUCLEOTIDE SEQUENCE [LARGE SCALE GENOMIC DNA]</scope>
</reference>
<dbReference type="Pfam" id="PF01740">
    <property type="entry name" value="STAS"/>
    <property type="match status" value="1"/>
</dbReference>
<evidence type="ECO:0000259" key="1">
    <source>
        <dbReference type="PROSITE" id="PS50801"/>
    </source>
</evidence>
<proteinExistence type="predicted"/>
<keyword evidence="3" id="KW-1185">Reference proteome</keyword>
<organism evidence="2 3">
    <name type="scientific">Candidatus Sulfobium mesophilum</name>
    <dbReference type="NCBI Taxonomy" id="2016548"/>
    <lineage>
        <taxon>Bacteria</taxon>
        <taxon>Pseudomonadati</taxon>
        <taxon>Nitrospirota</taxon>
        <taxon>Nitrospiria</taxon>
        <taxon>Nitrospirales</taxon>
        <taxon>Nitrospiraceae</taxon>
        <taxon>Candidatus Sulfobium</taxon>
    </lineage>
</organism>
<name>A0A2U3QJQ0_9BACT</name>
<dbReference type="EMBL" id="OUUY01000112">
    <property type="protein sequence ID" value="SPQ01634.1"/>
    <property type="molecule type" value="Genomic_DNA"/>
</dbReference>
<dbReference type="Gene3D" id="3.30.750.24">
    <property type="entry name" value="STAS domain"/>
    <property type="match status" value="1"/>
</dbReference>
<sequence length="120" mass="13248">MNAAPFQVKSRIVNDVAVIYPKGYLNNLSGEGLVSECGRYIETGIKKIIVNFSETDLINSIGISLLLHVMEELQTTGGTLCFTDMDKVQLGIFDMLGLTKYFRFFQDEKGALQFLGGSAE</sequence>
<evidence type="ECO:0000313" key="3">
    <source>
        <dbReference type="Proteomes" id="UP000245125"/>
    </source>
</evidence>
<protein>
    <submittedName>
        <fullName evidence="2">Putative Anti-anti-sigma factor</fullName>
    </submittedName>
</protein>
<feature type="domain" description="STAS" evidence="1">
    <location>
        <begin position="6"/>
        <end position="115"/>
    </location>
</feature>
<dbReference type="OrthoDB" id="119566at2"/>
<dbReference type="CDD" id="cd07043">
    <property type="entry name" value="STAS_anti-anti-sigma_factors"/>
    <property type="match status" value="1"/>
</dbReference>
<dbReference type="InterPro" id="IPR036513">
    <property type="entry name" value="STAS_dom_sf"/>
</dbReference>
<dbReference type="Proteomes" id="UP000245125">
    <property type="component" value="Unassembled WGS sequence"/>
</dbReference>
<gene>
    <name evidence="2" type="ORF">NBG4_630004</name>
</gene>